<accession>D1C0R6</accession>
<dbReference type="HOGENOM" id="CLU_2182959_0_0_11"/>
<keyword evidence="2" id="KW-1185">Reference proteome</keyword>
<reference evidence="1 2" key="1">
    <citation type="journal article" date="2010" name="Stand. Genomic Sci.">
        <title>Complete genome sequence of Xylanimonas cellulosilytica type strain (XIL07).</title>
        <authorList>
            <person name="Foster B."/>
            <person name="Pukall R."/>
            <person name="Abt B."/>
            <person name="Nolan M."/>
            <person name="Glavina Del Rio T."/>
            <person name="Chen F."/>
            <person name="Lucas S."/>
            <person name="Tice H."/>
            <person name="Pitluck S."/>
            <person name="Cheng J.-F."/>
            <person name="Chertkov O."/>
            <person name="Brettin T."/>
            <person name="Han C."/>
            <person name="Detter J.C."/>
            <person name="Bruce D."/>
            <person name="Goodwin L."/>
            <person name="Ivanova N."/>
            <person name="Mavromatis K."/>
            <person name="Pati A."/>
            <person name="Mikhailova N."/>
            <person name="Chen A."/>
            <person name="Palaniappan K."/>
            <person name="Land M."/>
            <person name="Hauser L."/>
            <person name="Chang Y.-J."/>
            <person name="Jeffries C.D."/>
            <person name="Chain P."/>
            <person name="Rohde M."/>
            <person name="Goeker M."/>
            <person name="Bristow J."/>
            <person name="Eisen J.A."/>
            <person name="Markowitz V."/>
            <person name="Hugenholtz P."/>
            <person name="Kyrpides N.C."/>
            <person name="Klenk H.-P."/>
            <person name="Lapidus A."/>
        </authorList>
    </citation>
    <scope>NUCLEOTIDE SEQUENCE [LARGE SCALE GENOMIC DNA]</scope>
    <source>
        <strain evidence="2">DSM 15894 / CECT 5975 / LMG 20990 / XIL07</strain>
        <plasmid evidence="2">Plasmid pXCEL01</plasmid>
    </source>
</reference>
<dbReference type="AlphaFoldDB" id="D1C0R6"/>
<evidence type="ECO:0000313" key="2">
    <source>
        <dbReference type="Proteomes" id="UP000002255"/>
    </source>
</evidence>
<keyword evidence="1" id="KW-0614">Plasmid</keyword>
<gene>
    <name evidence="1" type="ORF">Xcel_3383</name>
</gene>
<name>D1C0R6_XYLCX</name>
<proteinExistence type="predicted"/>
<protein>
    <submittedName>
        <fullName evidence="1">Uncharacterized protein</fullName>
    </submittedName>
</protein>
<dbReference type="EMBL" id="CP001822">
    <property type="protein sequence ID" value="ACZ32382.1"/>
    <property type="molecule type" value="Genomic_DNA"/>
</dbReference>
<dbReference type="OrthoDB" id="9850562at2"/>
<organism evidence="1 2">
    <name type="scientific">Xylanimonas cellulosilytica (strain DSM 15894 / JCM 12276 / CECT 5975 / KCTC 9989 / LMG 20990 / NBRC 107835 / XIL07)</name>
    <dbReference type="NCBI Taxonomy" id="446471"/>
    <lineage>
        <taxon>Bacteria</taxon>
        <taxon>Bacillati</taxon>
        <taxon>Actinomycetota</taxon>
        <taxon>Actinomycetes</taxon>
        <taxon>Micrococcales</taxon>
        <taxon>Promicromonosporaceae</taxon>
        <taxon>Xylanimonas</taxon>
    </lineage>
</organism>
<sequence>MAEWIVTYTSMPIEAQTAEDAIARDCNGGGHWQAYPLHVDRPEVFDLEVETIHGDADLPVLTATLGPAQVHAYQHRDEDDQPLPVLVVEVDVDEGTEVRVYVNDAPRTP</sequence>
<dbReference type="Proteomes" id="UP000002255">
    <property type="component" value="Plasmid pXCEL01"/>
</dbReference>
<geneLocation type="plasmid" evidence="1 2">
    <name>pXCEL01</name>
</geneLocation>
<evidence type="ECO:0000313" key="1">
    <source>
        <dbReference type="EMBL" id="ACZ32382.1"/>
    </source>
</evidence>
<dbReference type="KEGG" id="xce:Xcel_3383"/>
<dbReference type="RefSeq" id="WP_012880122.1">
    <property type="nucleotide sequence ID" value="NC_013531.1"/>
</dbReference>